<protein>
    <submittedName>
        <fullName evidence="1">DUF2971 domain-containing protein</fullName>
    </submittedName>
</protein>
<comment type="caution">
    <text evidence="1">The sequence shown here is derived from an EMBL/GenBank/DDBJ whole genome shotgun (WGS) entry which is preliminary data.</text>
</comment>
<organism evidence="1 2">
    <name type="scientific">Candidatus Bacteroides avicola</name>
    <dbReference type="NCBI Taxonomy" id="2838468"/>
    <lineage>
        <taxon>Bacteria</taxon>
        <taxon>Pseudomonadati</taxon>
        <taxon>Bacteroidota</taxon>
        <taxon>Bacteroidia</taxon>
        <taxon>Bacteroidales</taxon>
        <taxon>Bacteroidaceae</taxon>
        <taxon>Bacteroides</taxon>
    </lineage>
</organism>
<dbReference type="EMBL" id="DWZI01000007">
    <property type="protein sequence ID" value="HJA84904.1"/>
    <property type="molecule type" value="Genomic_DNA"/>
</dbReference>
<gene>
    <name evidence="1" type="ORF">H9950_01670</name>
</gene>
<proteinExistence type="predicted"/>
<dbReference type="Pfam" id="PF11185">
    <property type="entry name" value="DUF2971"/>
    <property type="match status" value="1"/>
</dbReference>
<dbReference type="InterPro" id="IPR021352">
    <property type="entry name" value="DUF2971"/>
</dbReference>
<accession>A0A9D2KV82</accession>
<reference evidence="1" key="1">
    <citation type="journal article" date="2021" name="PeerJ">
        <title>Extensive microbial diversity within the chicken gut microbiome revealed by metagenomics and culture.</title>
        <authorList>
            <person name="Gilroy R."/>
            <person name="Ravi A."/>
            <person name="Getino M."/>
            <person name="Pursley I."/>
            <person name="Horton D.L."/>
            <person name="Alikhan N.F."/>
            <person name="Baker D."/>
            <person name="Gharbi K."/>
            <person name="Hall N."/>
            <person name="Watson M."/>
            <person name="Adriaenssens E.M."/>
            <person name="Foster-Nyarko E."/>
            <person name="Jarju S."/>
            <person name="Secka A."/>
            <person name="Antonio M."/>
            <person name="Oren A."/>
            <person name="Chaudhuri R.R."/>
            <person name="La Ragione R."/>
            <person name="Hildebrand F."/>
            <person name="Pallen M.J."/>
        </authorList>
    </citation>
    <scope>NUCLEOTIDE SEQUENCE</scope>
    <source>
        <strain evidence="1">ChiHjej12B11-9795</strain>
    </source>
</reference>
<dbReference type="Proteomes" id="UP000823862">
    <property type="component" value="Unassembled WGS sequence"/>
</dbReference>
<evidence type="ECO:0000313" key="2">
    <source>
        <dbReference type="Proteomes" id="UP000823862"/>
    </source>
</evidence>
<name>A0A9D2KV82_9BACE</name>
<dbReference type="AlphaFoldDB" id="A0A9D2KV82"/>
<reference evidence="1" key="2">
    <citation type="submission" date="2021-04" db="EMBL/GenBank/DDBJ databases">
        <authorList>
            <person name="Gilroy R."/>
        </authorList>
    </citation>
    <scope>NUCLEOTIDE SEQUENCE</scope>
    <source>
        <strain evidence="1">ChiHjej12B11-9795</strain>
    </source>
</reference>
<sequence length="275" mass="32294">MDKLYHYTSIETLYNMLEKSVITDKDTQVQYLNMWATHIKYLNDETERELFTDALKKAVSIYAQERNTPLDNEQLKELDILCDVDSYIISLSEHQDDLNMWRGYGGNGVGVNIEFDFNNISAFYSTSKHNHFKTEYVYKRRKCIYFQPDKCEIDNSLVEQLCDYLLHKETMQSAFNGIRIIRDIRDMATISKHIAYMSEKEWRFVCNTSSIPKHIMSNGIIKPYIEFPIPLSAITSITIGPCIKDGYDIISIKRFIKEALRSNIEIKYSIIPYRH</sequence>
<evidence type="ECO:0000313" key="1">
    <source>
        <dbReference type="EMBL" id="HJA84904.1"/>
    </source>
</evidence>